<reference evidence="11 12" key="1">
    <citation type="submission" date="2016-10" db="EMBL/GenBank/DDBJ databases">
        <authorList>
            <person name="de Groot N.N."/>
        </authorList>
    </citation>
    <scope>NUCLEOTIDE SEQUENCE [LARGE SCALE GENOMIC DNA]</scope>
    <source>
        <strain evidence="11 12">ATCC 700224</strain>
    </source>
</reference>
<dbReference type="EMBL" id="FNAP01000001">
    <property type="protein sequence ID" value="SDD65888.1"/>
    <property type="molecule type" value="Genomic_DNA"/>
</dbReference>
<evidence type="ECO:0000313" key="11">
    <source>
        <dbReference type="EMBL" id="SDD65888.1"/>
    </source>
</evidence>
<evidence type="ECO:0000256" key="2">
    <source>
        <dbReference type="ARBA" id="ARBA00001946"/>
    </source>
</evidence>
<dbReference type="GO" id="GO:0008253">
    <property type="term" value="F:5'-nucleotidase activity"/>
    <property type="evidence" value="ECO:0007669"/>
    <property type="project" value="UniProtKB-UniRule"/>
</dbReference>
<gene>
    <name evidence="9" type="primary">surE</name>
    <name evidence="11" type="ORF">SAMN05421720_101176</name>
</gene>
<dbReference type="PANTHER" id="PTHR30457:SF12">
    <property type="entry name" value="5'_3'-NUCLEOTIDASE SURE"/>
    <property type="match status" value="1"/>
</dbReference>
<dbReference type="PANTHER" id="PTHR30457">
    <property type="entry name" value="5'-NUCLEOTIDASE SURE"/>
    <property type="match status" value="1"/>
</dbReference>
<dbReference type="HAMAP" id="MF_00060">
    <property type="entry name" value="SurE"/>
    <property type="match status" value="1"/>
</dbReference>
<comment type="function">
    <text evidence="9">Nucleotidase that shows phosphatase activity on nucleoside 5'-monophosphates.</text>
</comment>
<dbReference type="STRING" id="69960.SAMN05421720_101176"/>
<evidence type="ECO:0000256" key="8">
    <source>
        <dbReference type="ARBA" id="ARBA00022801"/>
    </source>
</evidence>
<dbReference type="GO" id="GO:0046872">
    <property type="term" value="F:metal ion binding"/>
    <property type="evidence" value="ECO:0007669"/>
    <property type="project" value="UniProtKB-UniRule"/>
</dbReference>
<evidence type="ECO:0000256" key="7">
    <source>
        <dbReference type="ARBA" id="ARBA00022741"/>
    </source>
</evidence>
<comment type="cofactor">
    <cofactor evidence="9">
        <name>a divalent metal cation</name>
        <dbReference type="ChEBI" id="CHEBI:60240"/>
    </cofactor>
    <text evidence="9">Binds 1 divalent metal cation per subunit.</text>
</comment>
<feature type="binding site" evidence="9">
    <location>
        <position position="19"/>
    </location>
    <ligand>
        <name>a divalent metal cation</name>
        <dbReference type="ChEBI" id="CHEBI:60240"/>
    </ligand>
</feature>
<dbReference type="AlphaFoldDB" id="A0A1G6WJB0"/>
<dbReference type="Proteomes" id="UP000199412">
    <property type="component" value="Unassembled WGS sequence"/>
</dbReference>
<comment type="similarity">
    <text evidence="4 9">Belongs to the SurE nucleotidase family.</text>
</comment>
<dbReference type="FunFam" id="3.40.1210.10:FF:000001">
    <property type="entry name" value="5'/3'-nucleotidase SurE"/>
    <property type="match status" value="1"/>
</dbReference>
<name>A0A1G6WJB0_9PROT</name>
<evidence type="ECO:0000256" key="5">
    <source>
        <dbReference type="ARBA" id="ARBA00022490"/>
    </source>
</evidence>
<keyword evidence="6 9" id="KW-0479">Metal-binding</keyword>
<protein>
    <recommendedName>
        <fullName evidence="9">5'-nucleotidase SurE</fullName>
        <ecNumber evidence="9">3.1.3.5</ecNumber>
    </recommendedName>
    <alternativeName>
        <fullName evidence="9">Nucleoside 5'-monophosphate phosphohydrolase</fullName>
    </alternativeName>
</protein>
<feature type="domain" description="Survival protein SurE-like phosphatase/nucleotidase" evidence="10">
    <location>
        <begin position="13"/>
        <end position="194"/>
    </location>
</feature>
<keyword evidence="5 9" id="KW-0963">Cytoplasm</keyword>
<feature type="binding site" evidence="9">
    <location>
        <position position="103"/>
    </location>
    <ligand>
        <name>a divalent metal cation</name>
        <dbReference type="ChEBI" id="CHEBI:60240"/>
    </ligand>
</feature>
<comment type="subcellular location">
    <subcellularLocation>
        <location evidence="3 9">Cytoplasm</location>
    </subcellularLocation>
</comment>
<keyword evidence="7 9" id="KW-0547">Nucleotide-binding</keyword>
<feature type="binding site" evidence="9">
    <location>
        <position position="18"/>
    </location>
    <ligand>
        <name>a divalent metal cation</name>
        <dbReference type="ChEBI" id="CHEBI:60240"/>
    </ligand>
</feature>
<dbReference type="GO" id="GO:0005737">
    <property type="term" value="C:cytoplasm"/>
    <property type="evidence" value="ECO:0007669"/>
    <property type="project" value="UniProtKB-SubCell"/>
</dbReference>
<proteinExistence type="inferred from homology"/>
<evidence type="ECO:0000256" key="3">
    <source>
        <dbReference type="ARBA" id="ARBA00004496"/>
    </source>
</evidence>
<dbReference type="EC" id="3.1.3.5" evidence="9"/>
<organism evidence="11 12">
    <name type="scientific">Rhodospira trueperi</name>
    <dbReference type="NCBI Taxonomy" id="69960"/>
    <lineage>
        <taxon>Bacteria</taxon>
        <taxon>Pseudomonadati</taxon>
        <taxon>Pseudomonadota</taxon>
        <taxon>Alphaproteobacteria</taxon>
        <taxon>Rhodospirillales</taxon>
        <taxon>Rhodospirillaceae</taxon>
        <taxon>Rhodospira</taxon>
    </lineage>
</organism>
<keyword evidence="12" id="KW-1185">Reference proteome</keyword>
<dbReference type="InterPro" id="IPR002828">
    <property type="entry name" value="SurE-like_Pase/nucleotidase"/>
</dbReference>
<dbReference type="RefSeq" id="WP_092780692.1">
    <property type="nucleotide sequence ID" value="NZ_FNAP01000001.1"/>
</dbReference>
<dbReference type="InterPro" id="IPR036523">
    <property type="entry name" value="SurE-like_sf"/>
</dbReference>
<accession>A0A1G6WJB0</accession>
<dbReference type="GO" id="GO:0000166">
    <property type="term" value="F:nucleotide binding"/>
    <property type="evidence" value="ECO:0007669"/>
    <property type="project" value="UniProtKB-KW"/>
</dbReference>
<evidence type="ECO:0000259" key="10">
    <source>
        <dbReference type="Pfam" id="PF01975"/>
    </source>
</evidence>
<dbReference type="SUPFAM" id="SSF64167">
    <property type="entry name" value="SurE-like"/>
    <property type="match status" value="1"/>
</dbReference>
<feature type="binding site" evidence="9">
    <location>
        <position position="50"/>
    </location>
    <ligand>
        <name>a divalent metal cation</name>
        <dbReference type="ChEBI" id="CHEBI:60240"/>
    </ligand>
</feature>
<dbReference type="OrthoDB" id="9780815at2"/>
<dbReference type="Gene3D" id="3.40.1210.10">
    <property type="entry name" value="Survival protein SurE-like phosphatase/nucleotidase"/>
    <property type="match status" value="1"/>
</dbReference>
<comment type="catalytic activity">
    <reaction evidence="1 9">
        <text>a ribonucleoside 5'-phosphate + H2O = a ribonucleoside + phosphate</text>
        <dbReference type="Rhea" id="RHEA:12484"/>
        <dbReference type="ChEBI" id="CHEBI:15377"/>
        <dbReference type="ChEBI" id="CHEBI:18254"/>
        <dbReference type="ChEBI" id="CHEBI:43474"/>
        <dbReference type="ChEBI" id="CHEBI:58043"/>
        <dbReference type="EC" id="3.1.3.5"/>
    </reaction>
</comment>
<evidence type="ECO:0000256" key="4">
    <source>
        <dbReference type="ARBA" id="ARBA00011062"/>
    </source>
</evidence>
<sequence length="263" mass="28640">MFEPIPDLSKARILVSNDDGIDAPGLAALERVARTLSDDVWVVAPETEQSGAGHSLTLHDPIRYDWRGPRHVAVRGTPTDCVLMAVKLFLPDRRPDLVLSGFNRGSNMGEDITYSGTVAVAMEGTLLGIRSMALSQQGSNPEAWPWATGETLAGDVIRRACAAPWSRDVLVNVNFPDRPVDKVQGIRVTPQGKRIGSSRFSENMVERVDPRGRPYVWIGVEQVRGLEGEGSDLHAIAEGFVSVTPLCIDLTDPATLDAMRNVF</sequence>
<dbReference type="GO" id="GO:0004309">
    <property type="term" value="F:exopolyphosphatase activity"/>
    <property type="evidence" value="ECO:0007669"/>
    <property type="project" value="TreeGrafter"/>
</dbReference>
<dbReference type="Pfam" id="PF01975">
    <property type="entry name" value="SurE"/>
    <property type="match status" value="1"/>
</dbReference>
<evidence type="ECO:0000256" key="6">
    <source>
        <dbReference type="ARBA" id="ARBA00022723"/>
    </source>
</evidence>
<dbReference type="NCBIfam" id="NF001490">
    <property type="entry name" value="PRK00346.1-4"/>
    <property type="match status" value="1"/>
</dbReference>
<dbReference type="GO" id="GO:0008254">
    <property type="term" value="F:3'-nucleotidase activity"/>
    <property type="evidence" value="ECO:0007669"/>
    <property type="project" value="TreeGrafter"/>
</dbReference>
<evidence type="ECO:0000256" key="9">
    <source>
        <dbReference type="HAMAP-Rule" id="MF_00060"/>
    </source>
</evidence>
<dbReference type="NCBIfam" id="TIGR00087">
    <property type="entry name" value="surE"/>
    <property type="match status" value="1"/>
</dbReference>
<evidence type="ECO:0000256" key="1">
    <source>
        <dbReference type="ARBA" id="ARBA00000815"/>
    </source>
</evidence>
<keyword evidence="8 9" id="KW-0378">Hydrolase</keyword>
<comment type="cofactor">
    <cofactor evidence="2">
        <name>Mg(2+)</name>
        <dbReference type="ChEBI" id="CHEBI:18420"/>
    </cofactor>
</comment>
<dbReference type="InterPro" id="IPR030048">
    <property type="entry name" value="SurE"/>
</dbReference>
<evidence type="ECO:0000313" key="12">
    <source>
        <dbReference type="Proteomes" id="UP000199412"/>
    </source>
</evidence>